<feature type="compositionally biased region" description="Basic residues" evidence="1">
    <location>
        <begin position="1"/>
        <end position="10"/>
    </location>
</feature>
<feature type="compositionally biased region" description="Polar residues" evidence="1">
    <location>
        <begin position="116"/>
        <end position="132"/>
    </location>
</feature>
<feature type="compositionally biased region" description="Basic and acidic residues" evidence="1">
    <location>
        <begin position="606"/>
        <end position="618"/>
    </location>
</feature>
<feature type="compositionally biased region" description="Polar residues" evidence="1">
    <location>
        <begin position="410"/>
        <end position="420"/>
    </location>
</feature>
<accession>A0A9W9FHU7</accession>
<feature type="compositionally biased region" description="Low complexity" evidence="1">
    <location>
        <begin position="1114"/>
        <end position="1129"/>
    </location>
</feature>
<feature type="compositionally biased region" description="Basic and acidic residues" evidence="1">
    <location>
        <begin position="678"/>
        <end position="688"/>
    </location>
</feature>
<organism evidence="2 3">
    <name type="scientific">Penicillium angulare</name>
    <dbReference type="NCBI Taxonomy" id="116970"/>
    <lineage>
        <taxon>Eukaryota</taxon>
        <taxon>Fungi</taxon>
        <taxon>Dikarya</taxon>
        <taxon>Ascomycota</taxon>
        <taxon>Pezizomycotina</taxon>
        <taxon>Eurotiomycetes</taxon>
        <taxon>Eurotiomycetidae</taxon>
        <taxon>Eurotiales</taxon>
        <taxon>Aspergillaceae</taxon>
        <taxon>Penicillium</taxon>
    </lineage>
</organism>
<feature type="region of interest" description="Disordered" evidence="1">
    <location>
        <begin position="286"/>
        <end position="480"/>
    </location>
</feature>
<feature type="compositionally biased region" description="Basic and acidic residues" evidence="1">
    <location>
        <begin position="1045"/>
        <end position="1056"/>
    </location>
</feature>
<feature type="compositionally biased region" description="Polar residues" evidence="1">
    <location>
        <begin position="1279"/>
        <end position="1296"/>
    </location>
</feature>
<feature type="compositionally biased region" description="Polar residues" evidence="1">
    <location>
        <begin position="391"/>
        <end position="401"/>
    </location>
</feature>
<feature type="compositionally biased region" description="Acidic residues" evidence="1">
    <location>
        <begin position="739"/>
        <end position="759"/>
    </location>
</feature>
<feature type="compositionally biased region" description="Polar residues" evidence="1">
    <location>
        <begin position="620"/>
        <end position="638"/>
    </location>
</feature>
<feature type="compositionally biased region" description="Polar residues" evidence="1">
    <location>
        <begin position="434"/>
        <end position="444"/>
    </location>
</feature>
<feature type="compositionally biased region" description="Low complexity" evidence="1">
    <location>
        <begin position="90"/>
        <end position="107"/>
    </location>
</feature>
<evidence type="ECO:0000256" key="1">
    <source>
        <dbReference type="SAM" id="MobiDB-lite"/>
    </source>
</evidence>
<feature type="compositionally biased region" description="Basic and acidic residues" evidence="1">
    <location>
        <begin position="293"/>
        <end position="308"/>
    </location>
</feature>
<reference evidence="2" key="2">
    <citation type="journal article" date="2023" name="IMA Fungus">
        <title>Comparative genomic study of the Penicillium genus elucidates a diverse pangenome and 15 lateral gene transfer events.</title>
        <authorList>
            <person name="Petersen C."/>
            <person name="Sorensen T."/>
            <person name="Nielsen M.R."/>
            <person name="Sondergaard T.E."/>
            <person name="Sorensen J.L."/>
            <person name="Fitzpatrick D.A."/>
            <person name="Frisvad J.C."/>
            <person name="Nielsen K.L."/>
        </authorList>
    </citation>
    <scope>NUCLEOTIDE SEQUENCE</scope>
    <source>
        <strain evidence="2">IBT 30069</strain>
    </source>
</reference>
<keyword evidence="3" id="KW-1185">Reference proteome</keyword>
<feature type="compositionally biased region" description="Low complexity" evidence="1">
    <location>
        <begin position="1022"/>
        <end position="1040"/>
    </location>
</feature>
<feature type="compositionally biased region" description="Low complexity" evidence="1">
    <location>
        <begin position="573"/>
        <end position="582"/>
    </location>
</feature>
<feature type="compositionally biased region" description="Low complexity" evidence="1">
    <location>
        <begin position="159"/>
        <end position="183"/>
    </location>
</feature>
<gene>
    <name evidence="2" type="ORF">N7456_006518</name>
</gene>
<feature type="compositionally biased region" description="Basic and acidic residues" evidence="1">
    <location>
        <begin position="337"/>
        <end position="346"/>
    </location>
</feature>
<feature type="region of interest" description="Disordered" evidence="1">
    <location>
        <begin position="1"/>
        <end position="272"/>
    </location>
</feature>
<protein>
    <submittedName>
        <fullName evidence="2">Uncharacterized protein</fullName>
    </submittedName>
</protein>
<dbReference type="EMBL" id="JAPQKH010000004">
    <property type="protein sequence ID" value="KAJ5100466.1"/>
    <property type="molecule type" value="Genomic_DNA"/>
</dbReference>
<feature type="compositionally biased region" description="Basic and acidic residues" evidence="1">
    <location>
        <begin position="972"/>
        <end position="982"/>
    </location>
</feature>
<proteinExistence type="predicted"/>
<evidence type="ECO:0000313" key="3">
    <source>
        <dbReference type="Proteomes" id="UP001149165"/>
    </source>
</evidence>
<name>A0A9W9FHU7_9EURO</name>
<feature type="compositionally biased region" description="Polar residues" evidence="1">
    <location>
        <begin position="61"/>
        <end position="89"/>
    </location>
</feature>
<comment type="caution">
    <text evidence="2">The sequence shown here is derived from an EMBL/GenBank/DDBJ whole genome shotgun (WGS) entry which is preliminary data.</text>
</comment>
<reference evidence="2" key="1">
    <citation type="submission" date="2022-11" db="EMBL/GenBank/DDBJ databases">
        <authorList>
            <person name="Petersen C."/>
        </authorList>
    </citation>
    <scope>NUCLEOTIDE SEQUENCE</scope>
    <source>
        <strain evidence="2">IBT 30069</strain>
    </source>
</reference>
<feature type="compositionally biased region" description="Polar residues" evidence="1">
    <location>
        <begin position="241"/>
        <end position="260"/>
    </location>
</feature>
<feature type="compositionally biased region" description="Low complexity" evidence="1">
    <location>
        <begin position="20"/>
        <end position="29"/>
    </location>
</feature>
<sequence length="1384" mass="147038">MFGRRKRSVSTHRQPLSTPASQSAQSAASHAFLRSQPSTSSLSSAAAATALRNRTPTPTNVENVQTKRMVQRAASNHSPTSPLVTRRSASVSGTLRRSNSSSSMTARTFREPSPHRPSTSSGPINVHQQQPISVPPLPSLPAQYAGRQQPARRATSLEPSVRSPPASPRSSTRGGDRGGSTSPLHNRISSLTTVPEFDRPSSRGSVNFSYPRGLRPNSPPSPAIIEDQPIALGVAREQPAPKQTTSEKPINTRPTIQTAGITDGKPAPKPAAPAIDTAAAAAQAVIGAPKTNARADPHARVERIEHEPTSAPQQNEPPAAHPSSRTAPQPWPATVPEESKPRDTPHVDTSPAQRSDTRRTAGSPTPDVIDTVVTPQPSPSASTRESKQQHEININQSSSPGRSARFSKWLSVSSPGSQVHQPPARSVSPVKSALKNSPRGSSLSPDRKVSVSGIVIQPPSEISDGTSVASDEGSRLNVKKRAPKVSFDDEAEIVGVAASPPTSPEDYTPGSPPPKVKSRMSWLGVGKKKQATSDIGAGDDGFDEVLKPRAALPSFGSVRGTRDGGPQEPVIPEYSDNESSSSSDDELRTTNPAFSNDHALGGILHKMPEVEQTHKVKSVEQLSVTGESSSPVQQQSAPRSKLDGVAPGGITEQPPFTNADSHIAPPSIAVEPATPPIDSDRPSRELQRMSRSSLEQYQIPGGFPPSASDRNLKSTAESTKPQPQPQPVASAIPSHVDDVDTEGESDDSVYSDAAEDFDGDGFGSINAIVDSRSIPRSSAPVDTVNESRDTTPRPVRRSPTLEDETDDATGQTTDEARATTPTQDSVIHHPEDIAVAVPLQSEVITSSPPLPAKSKARALSNDTVEMESGEQRRPVSMYFQVTSGPQQGPRKSNTVSSPGKDKPRPKSLGPAFQGTRGAGSAGFPNSLRRTTSNGSDSSSSFKRASSSVRGDGHTMRRTMRAGGGHLQGPPSDRTDSPTDRRPMSSGSGQGTGTLRKTLRGPPGGGGGGGGNERYSFFSTNKRAAPSPRGRSASARQPSRSTQGTRFRDSDGEREDNQPQAFRSRFVDSSDEEEQGSTSMRPVRGIPRRQGAHDGDSTDLDDSSEEERRQQSQYVPAVPVAPRVVSTPPASRDQNAPPNMSGMAAVARQRGMSQRELEEFIMQPPKGRKSGLLSRLGLKKSKPVDNRIRKADVESPSRRDTPLERTRLEREQLRNEEYSSGPPPPAPGIVTTVTATQPEQPASPQKLLKKNSKRYTTGGAPWPLRPTAARINSADPPLRQLSTSIPEQSASAPNSPLRSRMPPLESTGRNGSVTINGGGGPETSAIKAPESPQMPRAGPDLNDDAASDITRSTEDNGPVARDVVIAGSGRKKRFPMLRKAFGLRA</sequence>
<feature type="compositionally biased region" description="Low complexity" evidence="1">
    <location>
        <begin position="38"/>
        <end position="60"/>
    </location>
</feature>
<feature type="compositionally biased region" description="Polar residues" evidence="1">
    <location>
        <begin position="808"/>
        <end position="825"/>
    </location>
</feature>
<feature type="compositionally biased region" description="Polar residues" evidence="1">
    <location>
        <begin position="1230"/>
        <end position="1242"/>
    </location>
</feature>
<feature type="compositionally biased region" description="Basic and acidic residues" evidence="1">
    <location>
        <begin position="1181"/>
        <end position="1216"/>
    </location>
</feature>
<feature type="compositionally biased region" description="Polar residues" evidence="1">
    <location>
        <begin position="373"/>
        <end position="383"/>
    </location>
</feature>
<feature type="compositionally biased region" description="Gly residues" evidence="1">
    <location>
        <begin position="1001"/>
        <end position="1011"/>
    </location>
</feature>
<evidence type="ECO:0000313" key="2">
    <source>
        <dbReference type="EMBL" id="KAJ5100466.1"/>
    </source>
</evidence>
<feature type="compositionally biased region" description="Low complexity" evidence="1">
    <location>
        <begin position="932"/>
        <end position="947"/>
    </location>
</feature>
<feature type="compositionally biased region" description="Polar residues" evidence="1">
    <location>
        <begin position="879"/>
        <end position="897"/>
    </location>
</feature>
<dbReference type="OrthoDB" id="5423926at2759"/>
<feature type="region of interest" description="Disordered" evidence="1">
    <location>
        <begin position="496"/>
        <end position="1360"/>
    </location>
</feature>
<dbReference type="Proteomes" id="UP001149165">
    <property type="component" value="Unassembled WGS sequence"/>
</dbReference>